<evidence type="ECO:0000256" key="6">
    <source>
        <dbReference type="ARBA" id="ARBA00022729"/>
    </source>
</evidence>
<feature type="signal peptide" evidence="14">
    <location>
        <begin position="1"/>
        <end position="19"/>
    </location>
</feature>
<dbReference type="Proteomes" id="UP000008632">
    <property type="component" value="Chromosome"/>
</dbReference>
<name>E6WRB7_PSEUU</name>
<dbReference type="RefSeq" id="WP_013534405.1">
    <property type="nucleotide sequence ID" value="NC_014924.1"/>
</dbReference>
<comment type="subunit">
    <text evidence="10">The complex is composed of two ATP-binding proteins (ModC), two transmembrane proteins (ModB) and a solute-binding protein (ModA).</text>
</comment>
<evidence type="ECO:0000256" key="14">
    <source>
        <dbReference type="SAM" id="SignalP"/>
    </source>
</evidence>
<dbReference type="OrthoDB" id="9785015at2"/>
<evidence type="ECO:0000256" key="1">
    <source>
        <dbReference type="ARBA" id="ARBA00004236"/>
    </source>
</evidence>
<feature type="binding site" evidence="13">
    <location>
        <position position="38"/>
    </location>
    <ligand>
        <name>molybdate</name>
        <dbReference type="ChEBI" id="CHEBI:36264"/>
    </ligand>
</feature>
<feature type="binding site" evidence="13">
    <location>
        <position position="196"/>
    </location>
    <ligand>
        <name>molybdate</name>
        <dbReference type="ChEBI" id="CHEBI:36264"/>
    </ligand>
</feature>
<evidence type="ECO:0000256" key="8">
    <source>
        <dbReference type="ARBA" id="ARBA00023245"/>
    </source>
</evidence>
<feature type="binding site" evidence="13">
    <location>
        <position position="65"/>
    </location>
    <ligand>
        <name>molybdate</name>
        <dbReference type="ChEBI" id="CHEBI:36264"/>
    </ligand>
</feature>
<gene>
    <name evidence="15" type="ordered locus">Psesu_0722</name>
</gene>
<dbReference type="PANTHER" id="PTHR30632:SF17">
    <property type="entry name" value="MOLYBDATE-BINDING PROTEIN MODA"/>
    <property type="match status" value="1"/>
</dbReference>
<keyword evidence="13" id="KW-0500">Molybdenum</keyword>
<evidence type="ECO:0000256" key="4">
    <source>
        <dbReference type="ARBA" id="ARBA00022475"/>
    </source>
</evidence>
<dbReference type="eggNOG" id="COG0725">
    <property type="taxonomic scope" value="Bacteria"/>
</dbReference>
<comment type="subcellular location">
    <subcellularLocation>
        <location evidence="1">Cell membrane</location>
    </subcellularLocation>
</comment>
<dbReference type="SUPFAM" id="SSF53850">
    <property type="entry name" value="Periplasmic binding protein-like II"/>
    <property type="match status" value="1"/>
</dbReference>
<dbReference type="EMBL" id="CP002446">
    <property type="protein sequence ID" value="ADV26575.1"/>
    <property type="molecule type" value="Genomic_DNA"/>
</dbReference>
<dbReference type="GO" id="GO:0046872">
    <property type="term" value="F:metal ion binding"/>
    <property type="evidence" value="ECO:0007669"/>
    <property type="project" value="UniProtKB-KW"/>
</dbReference>
<keyword evidence="3" id="KW-0813">Transport</keyword>
<dbReference type="Pfam" id="PF13531">
    <property type="entry name" value="SBP_bac_11"/>
    <property type="match status" value="1"/>
</dbReference>
<keyword evidence="8" id="KW-0826">Tungsten</keyword>
<proteinExistence type="inferred from homology"/>
<evidence type="ECO:0000256" key="2">
    <source>
        <dbReference type="ARBA" id="ARBA00009175"/>
    </source>
</evidence>
<evidence type="ECO:0000313" key="15">
    <source>
        <dbReference type="EMBL" id="ADV26575.1"/>
    </source>
</evidence>
<dbReference type="CDD" id="cd13536">
    <property type="entry name" value="PBP2_EcModA"/>
    <property type="match status" value="1"/>
</dbReference>
<comment type="similarity">
    <text evidence="2">Belongs to the bacterial solute-binding protein ModA family.</text>
</comment>
<feature type="chain" id="PRO_5003212164" description="Molybdate-binding protein ModA" evidence="14">
    <location>
        <begin position="20"/>
        <end position="259"/>
    </location>
</feature>
<sequence length="259" mass="27076">MPNLTALLRVAAIVLLAFAAQGCTGGKGEPLTVFAAASLQESMDEAAAAYRQATGTEVRMSYAASSTLARQIEQGAPAQVFLSADDAWMDYLQERDRIDPGTRVELLGNSLVLVAPHGGQAASVDLARAGSVAEALGGGRLAIAHTSTVPAGKYGRQALESLGHWPAVQEHLAESDSVRAALMLVARGEAPLGVVYASDALVEPRVQVVASFPDGSHPPIMYPIAAVAGAGTPARDFVRWLDGPQARAIFARHGFRPRD</sequence>
<dbReference type="GO" id="GO:0005886">
    <property type="term" value="C:plasma membrane"/>
    <property type="evidence" value="ECO:0007669"/>
    <property type="project" value="UniProtKB-SubCell"/>
</dbReference>
<dbReference type="InterPro" id="IPR005950">
    <property type="entry name" value="ModA"/>
</dbReference>
<accession>E6WRB7</accession>
<dbReference type="GO" id="GO:0030288">
    <property type="term" value="C:outer membrane-bounded periplasmic space"/>
    <property type="evidence" value="ECO:0007669"/>
    <property type="project" value="TreeGrafter"/>
</dbReference>
<organism evidence="15 16">
    <name type="scientific">Pseudoxanthomonas suwonensis (strain 11-1)</name>
    <dbReference type="NCBI Taxonomy" id="743721"/>
    <lineage>
        <taxon>Bacteria</taxon>
        <taxon>Pseudomonadati</taxon>
        <taxon>Pseudomonadota</taxon>
        <taxon>Gammaproteobacteria</taxon>
        <taxon>Lysobacterales</taxon>
        <taxon>Lysobacteraceae</taxon>
        <taxon>Pseudoxanthomonas</taxon>
    </lineage>
</organism>
<evidence type="ECO:0000256" key="11">
    <source>
        <dbReference type="ARBA" id="ARBA00073171"/>
    </source>
</evidence>
<evidence type="ECO:0000256" key="3">
    <source>
        <dbReference type="ARBA" id="ARBA00022448"/>
    </source>
</evidence>
<dbReference type="InterPro" id="IPR050682">
    <property type="entry name" value="ModA/WtpA"/>
</dbReference>
<dbReference type="PIRSF" id="PIRSF004846">
    <property type="entry name" value="ModA"/>
    <property type="match status" value="1"/>
</dbReference>
<keyword evidence="6 14" id="KW-0732">Signal</keyword>
<dbReference type="HOGENOM" id="CLU_065520_3_0_6"/>
<feature type="binding site" evidence="13">
    <location>
        <position position="178"/>
    </location>
    <ligand>
        <name>molybdate</name>
        <dbReference type="ChEBI" id="CHEBI:36264"/>
    </ligand>
</feature>
<dbReference type="NCBIfam" id="NF007958">
    <property type="entry name" value="PRK10677.1"/>
    <property type="match status" value="1"/>
</dbReference>
<dbReference type="Gene3D" id="3.40.190.10">
    <property type="entry name" value="Periplasmic binding protein-like II"/>
    <property type="match status" value="2"/>
</dbReference>
<dbReference type="FunFam" id="3.40.190.10:FF:000030">
    <property type="entry name" value="Molybdate ABC transporter substrate-binding protein"/>
    <property type="match status" value="1"/>
</dbReference>
<protein>
    <recommendedName>
        <fullName evidence="11">Molybdate-binding protein ModA</fullName>
    </recommendedName>
    <alternativeName>
        <fullName evidence="12">Molybdate/tungstate-binding protein ModA</fullName>
    </alternativeName>
</protein>
<evidence type="ECO:0000256" key="5">
    <source>
        <dbReference type="ARBA" id="ARBA00022723"/>
    </source>
</evidence>
<evidence type="ECO:0000313" key="16">
    <source>
        <dbReference type="Proteomes" id="UP000008632"/>
    </source>
</evidence>
<keyword evidence="4" id="KW-1003">Cell membrane</keyword>
<evidence type="ECO:0000256" key="10">
    <source>
        <dbReference type="ARBA" id="ARBA00062515"/>
    </source>
</evidence>
<dbReference type="GO" id="GO:0015689">
    <property type="term" value="P:molybdate ion transport"/>
    <property type="evidence" value="ECO:0007669"/>
    <property type="project" value="InterPro"/>
</dbReference>
<dbReference type="GO" id="GO:0030973">
    <property type="term" value="F:molybdate ion binding"/>
    <property type="evidence" value="ECO:0007669"/>
    <property type="project" value="TreeGrafter"/>
</dbReference>
<dbReference type="AlphaFoldDB" id="E6WRB7"/>
<dbReference type="KEGG" id="psu:Psesu_0722"/>
<dbReference type="PANTHER" id="PTHR30632">
    <property type="entry name" value="MOLYBDATE-BINDING PERIPLASMIC PROTEIN"/>
    <property type="match status" value="1"/>
</dbReference>
<evidence type="ECO:0000256" key="12">
    <source>
        <dbReference type="ARBA" id="ARBA00078141"/>
    </source>
</evidence>
<dbReference type="STRING" id="743721.Psesu_0722"/>
<evidence type="ECO:0000256" key="13">
    <source>
        <dbReference type="PIRSR" id="PIRSR004846-1"/>
    </source>
</evidence>
<feature type="binding site" evidence="13">
    <location>
        <position position="151"/>
    </location>
    <ligand>
        <name>molybdate</name>
        <dbReference type="ChEBI" id="CHEBI:36264"/>
    </ligand>
</feature>
<dbReference type="NCBIfam" id="TIGR01256">
    <property type="entry name" value="modA"/>
    <property type="match status" value="1"/>
</dbReference>
<evidence type="ECO:0000256" key="9">
    <source>
        <dbReference type="ARBA" id="ARBA00056002"/>
    </source>
</evidence>
<keyword evidence="5 13" id="KW-0479">Metal-binding</keyword>
<keyword evidence="7" id="KW-0472">Membrane</keyword>
<keyword evidence="16" id="KW-1185">Reference proteome</keyword>
<comment type="function">
    <text evidence="9">Involved in the transport of molybdenum into the cell. Part of the binding-protein-dependent transport system ModABCD.</text>
</comment>
<evidence type="ECO:0000256" key="7">
    <source>
        <dbReference type="ARBA" id="ARBA00023136"/>
    </source>
</evidence>
<reference evidence="15 16" key="1">
    <citation type="submission" date="2011-01" db="EMBL/GenBank/DDBJ databases">
        <title>Complete sequence of Pseudoxanthomonas suwonensis 11-1.</title>
        <authorList>
            <consortium name="US DOE Joint Genome Institute"/>
            <person name="Lucas S."/>
            <person name="Copeland A."/>
            <person name="Lapidus A."/>
            <person name="Cheng J.-F."/>
            <person name="Goodwin L."/>
            <person name="Pitluck S."/>
            <person name="Teshima H."/>
            <person name="Detter J.C."/>
            <person name="Han C."/>
            <person name="Tapia R."/>
            <person name="Land M."/>
            <person name="Hauser L."/>
            <person name="Kyrpides N."/>
            <person name="Ivanova N."/>
            <person name="Ovchinnikova G."/>
            <person name="Siebers A.K."/>
            <person name="Allgaier M."/>
            <person name="Thelen M.P."/>
            <person name="Hugenholtz P."/>
            <person name="Gladden J."/>
            <person name="Woyke T."/>
        </authorList>
    </citation>
    <scope>NUCLEOTIDE SEQUENCE [LARGE SCALE GENOMIC DNA]</scope>
    <source>
        <strain evidence="16">11-1</strain>
    </source>
</reference>